<feature type="non-terminal residue" evidence="2">
    <location>
        <position position="1"/>
    </location>
</feature>
<name>A0A813X0A8_9BILA</name>
<proteinExistence type="predicted"/>
<evidence type="ECO:0000313" key="2">
    <source>
        <dbReference type="EMBL" id="CAF0858029.1"/>
    </source>
</evidence>
<evidence type="ECO:0000313" key="4">
    <source>
        <dbReference type="Proteomes" id="UP000663829"/>
    </source>
</evidence>
<reference evidence="2" key="1">
    <citation type="submission" date="2021-02" db="EMBL/GenBank/DDBJ databases">
        <authorList>
            <person name="Nowell W R."/>
        </authorList>
    </citation>
    <scope>NUCLEOTIDE SEQUENCE</scope>
</reference>
<dbReference type="Proteomes" id="UP000681722">
    <property type="component" value="Unassembled WGS sequence"/>
</dbReference>
<evidence type="ECO:0000313" key="3">
    <source>
        <dbReference type="EMBL" id="CAF3645688.1"/>
    </source>
</evidence>
<dbReference type="EMBL" id="CAJNOQ010000991">
    <property type="protein sequence ID" value="CAF0858029.1"/>
    <property type="molecule type" value="Genomic_DNA"/>
</dbReference>
<dbReference type="EMBL" id="CAJOBC010000991">
    <property type="protein sequence ID" value="CAF3645688.1"/>
    <property type="molecule type" value="Genomic_DNA"/>
</dbReference>
<dbReference type="AlphaFoldDB" id="A0A813X0A8"/>
<feature type="region of interest" description="Disordered" evidence="1">
    <location>
        <begin position="178"/>
        <end position="205"/>
    </location>
</feature>
<keyword evidence="4" id="KW-1185">Reference proteome</keyword>
<feature type="region of interest" description="Disordered" evidence="1">
    <location>
        <begin position="133"/>
        <end position="158"/>
    </location>
</feature>
<protein>
    <submittedName>
        <fullName evidence="2">Uncharacterized protein</fullName>
    </submittedName>
</protein>
<gene>
    <name evidence="2" type="ORF">GPM918_LOCUS6434</name>
    <name evidence="3" type="ORF">SRO942_LOCUS6434</name>
</gene>
<dbReference type="Proteomes" id="UP000663829">
    <property type="component" value="Unassembled WGS sequence"/>
</dbReference>
<sequence>MMTQMSVYTKPTVELTSSQSNENILISYYSVWSALWKNVTDEYLEYSDKIKLRKVSLDSDSRSSQRSSVRENDKVLDEICKQQQNLRKTKYTASSTLAAVPTLHDRLMADIKRNHILRPVDVNQPLAALPSKKKLQRKRIRPVDSQMTDSDDSEEERRDIYGRKRVAVVDCLLESSDEEVKPKPKVVTGSKSERNVSQYDDDDDDDYVDLAESLATLEVEYDTEWSASVGQTKEKGL</sequence>
<organism evidence="2 4">
    <name type="scientific">Didymodactylos carnosus</name>
    <dbReference type="NCBI Taxonomy" id="1234261"/>
    <lineage>
        <taxon>Eukaryota</taxon>
        <taxon>Metazoa</taxon>
        <taxon>Spiralia</taxon>
        <taxon>Gnathifera</taxon>
        <taxon>Rotifera</taxon>
        <taxon>Eurotatoria</taxon>
        <taxon>Bdelloidea</taxon>
        <taxon>Philodinida</taxon>
        <taxon>Philodinidae</taxon>
        <taxon>Didymodactylos</taxon>
    </lineage>
</organism>
<comment type="caution">
    <text evidence="2">The sequence shown here is derived from an EMBL/GenBank/DDBJ whole genome shotgun (WGS) entry which is preliminary data.</text>
</comment>
<accession>A0A813X0A8</accession>
<evidence type="ECO:0000256" key="1">
    <source>
        <dbReference type="SAM" id="MobiDB-lite"/>
    </source>
</evidence>